<organism evidence="2 3">
    <name type="scientific">Phocoenobacter skyensis</name>
    <dbReference type="NCBI Taxonomy" id="97481"/>
    <lineage>
        <taxon>Bacteria</taxon>
        <taxon>Pseudomonadati</taxon>
        <taxon>Pseudomonadota</taxon>
        <taxon>Gammaproteobacteria</taxon>
        <taxon>Pasteurellales</taxon>
        <taxon>Pasteurellaceae</taxon>
        <taxon>Phocoenobacter</taxon>
    </lineage>
</organism>
<reference evidence="2" key="1">
    <citation type="journal article" date="2023" name="Front. Microbiol.">
        <title>Phylogeography and host specificity of Pasteurellaceae pathogenic to sea-farmed fish in the north-east Atlantic.</title>
        <authorList>
            <person name="Gulla S."/>
            <person name="Colquhoun D.J."/>
            <person name="Olsen A.B."/>
            <person name="Spilsberg B."/>
            <person name="Lagesen K."/>
            <person name="Aakesson C.P."/>
            <person name="Strom S."/>
            <person name="Manji F."/>
            <person name="Birkbeck T.H."/>
            <person name="Nilsen H.K."/>
        </authorList>
    </citation>
    <scope>NUCLEOTIDE SEQUENCE</scope>
    <source>
        <strain evidence="2">TW16_20</strain>
    </source>
</reference>
<comment type="caution">
    <text evidence="2">The sequence shown here is derived from an EMBL/GenBank/DDBJ whole genome shotgun (WGS) entry which is preliminary data.</text>
</comment>
<evidence type="ECO:0000313" key="2">
    <source>
        <dbReference type="EMBL" id="MDP8173666.1"/>
    </source>
</evidence>
<dbReference type="Pfam" id="PF15919">
    <property type="entry name" value="HicB_lk_antitox"/>
    <property type="match status" value="1"/>
</dbReference>
<name>A0AAJ6NBD7_9PAST</name>
<protein>
    <submittedName>
        <fullName evidence="2">Type II toxin-antitoxin system HicB family antitoxin</fullName>
    </submittedName>
</protein>
<dbReference type="InterPro" id="IPR031807">
    <property type="entry name" value="HicB-like"/>
</dbReference>
<sequence>MLYPAKFEQDKKGLYSVTFRDIPEAITCGDDFEQAKFMAQDALITAMDFYFEDNRTVPMPSKAKKNEVMIKLPLSLTAKVLLLNEMINQKVNNAKLARLMNTTPQEVQRVTNLNHNTKIDTIANALGVLGKDLELSFI</sequence>
<gene>
    <name evidence="2" type="ORF">QJU93_09895</name>
</gene>
<dbReference type="RefSeq" id="WP_306384678.1">
    <property type="nucleotide sequence ID" value="NZ_JASAYN010000001.1"/>
</dbReference>
<evidence type="ECO:0000259" key="1">
    <source>
        <dbReference type="Pfam" id="PF15919"/>
    </source>
</evidence>
<evidence type="ECO:0000313" key="3">
    <source>
        <dbReference type="Proteomes" id="UP001236239"/>
    </source>
</evidence>
<dbReference type="Proteomes" id="UP001236239">
    <property type="component" value="Unassembled WGS sequence"/>
</dbReference>
<dbReference type="Gene3D" id="3.30.160.250">
    <property type="match status" value="1"/>
</dbReference>
<dbReference type="EMBL" id="JASAYQ010000021">
    <property type="protein sequence ID" value="MDP8173666.1"/>
    <property type="molecule type" value="Genomic_DNA"/>
</dbReference>
<feature type="domain" description="HicB-like antitoxin of toxin-antitoxin system" evidence="1">
    <location>
        <begin position="3"/>
        <end position="65"/>
    </location>
</feature>
<proteinExistence type="predicted"/>
<dbReference type="SUPFAM" id="SSF143100">
    <property type="entry name" value="TTHA1013/TTHA0281-like"/>
    <property type="match status" value="1"/>
</dbReference>
<dbReference type="InterPro" id="IPR035069">
    <property type="entry name" value="TTHA1013/TTHA0281-like"/>
</dbReference>
<accession>A0AAJ6NBD7</accession>
<dbReference type="AlphaFoldDB" id="A0AAJ6NBD7"/>